<dbReference type="PANTHER" id="PTHR13271:SF137">
    <property type="entry name" value="SET DOMAIN-CONTAINING PROTEIN"/>
    <property type="match status" value="1"/>
</dbReference>
<evidence type="ECO:0000313" key="3">
    <source>
        <dbReference type="Proteomes" id="UP000247810"/>
    </source>
</evidence>
<dbReference type="VEuPathDB" id="FungiDB:BO71DRAFT_22547"/>
<organism evidence="2 3">
    <name type="scientific">Aspergillus ellipticus CBS 707.79</name>
    <dbReference type="NCBI Taxonomy" id="1448320"/>
    <lineage>
        <taxon>Eukaryota</taxon>
        <taxon>Fungi</taxon>
        <taxon>Dikarya</taxon>
        <taxon>Ascomycota</taxon>
        <taxon>Pezizomycotina</taxon>
        <taxon>Eurotiomycetes</taxon>
        <taxon>Eurotiomycetidae</taxon>
        <taxon>Eurotiales</taxon>
        <taxon>Aspergillaceae</taxon>
        <taxon>Aspergillus</taxon>
        <taxon>Aspergillus subgen. Circumdati</taxon>
    </lineage>
</organism>
<dbReference type="EMBL" id="KZ825808">
    <property type="protein sequence ID" value="PYH98747.1"/>
    <property type="molecule type" value="Genomic_DNA"/>
</dbReference>
<dbReference type="GO" id="GO:0016279">
    <property type="term" value="F:protein-lysine N-methyltransferase activity"/>
    <property type="evidence" value="ECO:0007669"/>
    <property type="project" value="TreeGrafter"/>
</dbReference>
<dbReference type="AlphaFoldDB" id="A0A319DX42"/>
<dbReference type="PROSITE" id="PS50280">
    <property type="entry name" value="SET"/>
    <property type="match status" value="1"/>
</dbReference>
<dbReference type="InterPro" id="IPR046341">
    <property type="entry name" value="SET_dom_sf"/>
</dbReference>
<evidence type="ECO:0000313" key="2">
    <source>
        <dbReference type="EMBL" id="PYH98747.1"/>
    </source>
</evidence>
<sequence length="445" mass="51859">MKPNWWPGEKHELFTEWAISQGIIVNGVSPARFPGRGLGMIATRKIEKDEVIITVPHQVMLTPTRIPASFTSKFPEGTPTHVLYAAYFTHGDPEDLKPYDLWRDTWPTRADFEEGMPILWPSSLRHSNSEYHTQEPDQPTSCFLPPSISGRWNTVPEQRRACEYETSHQNLLAQQEKRLRSAYDNVLSVFPDTDWERFSYHWLIVNTRSFFYLMPGEEAPEDRNDAMALLPFADYFNHSDVAVRMGFCRRVRGLVVRVPYWLLQCNVKFDGEKYVFRAVKKYEEGQEIYISYGSHPNDFLFTEYGFYLEENASETLYLDDLIFRDLSPALQEELDFHQYYGNYQLTADGVCYRTEIAASLTYMPLKDWQNYVLGYSTKGVNEQKSETVIRGWIDAYIRESDKTIALLDKRLQDGAGNHQEMVKMLLRRWAQIKDLCNRAMDAVSC</sequence>
<dbReference type="Pfam" id="PF00856">
    <property type="entry name" value="SET"/>
    <property type="match status" value="1"/>
</dbReference>
<dbReference type="InterPro" id="IPR001214">
    <property type="entry name" value="SET_dom"/>
</dbReference>
<dbReference type="STRING" id="1448320.A0A319DX42"/>
<accession>A0A319DX42</accession>
<feature type="domain" description="SET" evidence="1">
    <location>
        <begin position="26"/>
        <end position="293"/>
    </location>
</feature>
<dbReference type="SMART" id="SM00317">
    <property type="entry name" value="SET"/>
    <property type="match status" value="1"/>
</dbReference>
<dbReference type="PANTHER" id="PTHR13271">
    <property type="entry name" value="UNCHARACTERIZED PUTATIVE METHYLTRANSFERASE"/>
    <property type="match status" value="1"/>
</dbReference>
<evidence type="ECO:0000259" key="1">
    <source>
        <dbReference type="PROSITE" id="PS50280"/>
    </source>
</evidence>
<name>A0A319DX42_9EURO</name>
<dbReference type="GO" id="GO:0032259">
    <property type="term" value="P:methylation"/>
    <property type="evidence" value="ECO:0007669"/>
    <property type="project" value="UniProtKB-KW"/>
</dbReference>
<dbReference type="SUPFAM" id="SSF82199">
    <property type="entry name" value="SET domain"/>
    <property type="match status" value="1"/>
</dbReference>
<dbReference type="OrthoDB" id="341421at2759"/>
<dbReference type="Gene3D" id="3.90.1410.10">
    <property type="entry name" value="set domain protein methyltransferase, domain 1"/>
    <property type="match status" value="1"/>
</dbReference>
<reference evidence="2 3" key="1">
    <citation type="submission" date="2018-02" db="EMBL/GenBank/DDBJ databases">
        <title>The genomes of Aspergillus section Nigri reveals drivers in fungal speciation.</title>
        <authorList>
            <consortium name="DOE Joint Genome Institute"/>
            <person name="Vesth T.C."/>
            <person name="Nybo J."/>
            <person name="Theobald S."/>
            <person name="Brandl J."/>
            <person name="Frisvad J.C."/>
            <person name="Nielsen K.F."/>
            <person name="Lyhne E.K."/>
            <person name="Kogle M.E."/>
            <person name="Kuo A."/>
            <person name="Riley R."/>
            <person name="Clum A."/>
            <person name="Nolan M."/>
            <person name="Lipzen A."/>
            <person name="Salamov A."/>
            <person name="Henrissat B."/>
            <person name="Wiebenga A."/>
            <person name="De vries R.P."/>
            <person name="Grigoriev I.V."/>
            <person name="Mortensen U.H."/>
            <person name="Andersen M.R."/>
            <person name="Baker S.E."/>
        </authorList>
    </citation>
    <scope>NUCLEOTIDE SEQUENCE [LARGE SCALE GENOMIC DNA]</scope>
    <source>
        <strain evidence="2 3">CBS 707.79</strain>
    </source>
</reference>
<keyword evidence="2" id="KW-0808">Transferase</keyword>
<gene>
    <name evidence="2" type="ORF">BO71DRAFT_22547</name>
</gene>
<dbReference type="InterPro" id="IPR050600">
    <property type="entry name" value="SETD3_SETD6_MTase"/>
</dbReference>
<keyword evidence="2" id="KW-0489">Methyltransferase</keyword>
<keyword evidence="3" id="KW-1185">Reference proteome</keyword>
<proteinExistence type="predicted"/>
<protein>
    <submittedName>
        <fullName evidence="2">Ribosomal N-lysine methyltransferase</fullName>
    </submittedName>
</protein>
<dbReference type="Proteomes" id="UP000247810">
    <property type="component" value="Unassembled WGS sequence"/>
</dbReference>